<evidence type="ECO:0000313" key="2">
    <source>
        <dbReference type="EMBL" id="VDM39561.1"/>
    </source>
</evidence>
<dbReference type="Proteomes" id="UP000050794">
    <property type="component" value="Unassembled WGS sequence"/>
</dbReference>
<reference evidence="2 3" key="2">
    <citation type="submission" date="2018-11" db="EMBL/GenBank/DDBJ databases">
        <authorList>
            <consortium name="Pathogen Informatics"/>
        </authorList>
    </citation>
    <scope>NUCLEOTIDE SEQUENCE [LARGE SCALE GENOMIC DNA]</scope>
</reference>
<name>A0A183UIC0_TOXCA</name>
<evidence type="ECO:0000256" key="1">
    <source>
        <dbReference type="SAM" id="MobiDB-lite"/>
    </source>
</evidence>
<accession>A0A183UIC0</accession>
<organism evidence="3 4">
    <name type="scientific">Toxocara canis</name>
    <name type="common">Canine roundworm</name>
    <dbReference type="NCBI Taxonomy" id="6265"/>
    <lineage>
        <taxon>Eukaryota</taxon>
        <taxon>Metazoa</taxon>
        <taxon>Ecdysozoa</taxon>
        <taxon>Nematoda</taxon>
        <taxon>Chromadorea</taxon>
        <taxon>Rhabditida</taxon>
        <taxon>Spirurina</taxon>
        <taxon>Ascaridomorpha</taxon>
        <taxon>Ascaridoidea</taxon>
        <taxon>Toxocaridae</taxon>
        <taxon>Toxocara</taxon>
    </lineage>
</organism>
<evidence type="ECO:0000313" key="4">
    <source>
        <dbReference type="WBParaSite" id="TCNE_0000824001-mRNA-1"/>
    </source>
</evidence>
<evidence type="ECO:0000313" key="3">
    <source>
        <dbReference type="Proteomes" id="UP000050794"/>
    </source>
</evidence>
<dbReference type="WBParaSite" id="TCNE_0000824001-mRNA-1">
    <property type="protein sequence ID" value="TCNE_0000824001-mRNA-1"/>
    <property type="gene ID" value="TCNE_0000824001"/>
</dbReference>
<gene>
    <name evidence="2" type="ORF">TCNE_LOCUS8240</name>
</gene>
<protein>
    <submittedName>
        <fullName evidence="4">DUF3987 domain-containing protein</fullName>
    </submittedName>
</protein>
<feature type="region of interest" description="Disordered" evidence="1">
    <location>
        <begin position="1"/>
        <end position="22"/>
    </location>
</feature>
<dbReference type="AlphaFoldDB" id="A0A183UIC0"/>
<proteinExistence type="predicted"/>
<dbReference type="EMBL" id="UYWY01019857">
    <property type="protein sequence ID" value="VDM39561.1"/>
    <property type="molecule type" value="Genomic_DNA"/>
</dbReference>
<keyword evidence="3" id="KW-1185">Reference proteome</keyword>
<sequence length="94" mass="10215">MENETAANVEPTYKPENFNMPKEFTTKSESAINNDIIKGAGMNAAQFCLLGIRSIALSKTNTAEGIKGHTIDYPSKTNTTKGVKGYTIDCPKQN</sequence>
<reference evidence="4" key="1">
    <citation type="submission" date="2016-06" db="UniProtKB">
        <authorList>
            <consortium name="WormBaseParasite"/>
        </authorList>
    </citation>
    <scope>IDENTIFICATION</scope>
</reference>